<dbReference type="Gene3D" id="1.10.287.950">
    <property type="entry name" value="Methyl-accepting chemotaxis protein"/>
    <property type="match status" value="1"/>
</dbReference>
<feature type="coiled-coil region" evidence="12">
    <location>
        <begin position="267"/>
        <end position="294"/>
    </location>
</feature>
<dbReference type="GO" id="GO:0005886">
    <property type="term" value="C:plasma membrane"/>
    <property type="evidence" value="ECO:0007669"/>
    <property type="project" value="UniProtKB-SubCell"/>
</dbReference>
<evidence type="ECO:0000256" key="11">
    <source>
        <dbReference type="PROSITE-ProRule" id="PRU00284"/>
    </source>
</evidence>
<dbReference type="CDD" id="cd06225">
    <property type="entry name" value="HAMP"/>
    <property type="match status" value="1"/>
</dbReference>
<accession>A0A0B3BZL8</accession>
<dbReference type="RefSeq" id="WP_039561548.1">
    <property type="nucleotide sequence ID" value="NZ_FMUP01000005.1"/>
</dbReference>
<keyword evidence="6 14" id="KW-0812">Transmembrane</keyword>
<evidence type="ECO:0000256" key="8">
    <source>
        <dbReference type="ARBA" id="ARBA00023136"/>
    </source>
</evidence>
<keyword evidence="8 14" id="KW-0472">Membrane</keyword>
<evidence type="ECO:0000256" key="7">
    <source>
        <dbReference type="ARBA" id="ARBA00022989"/>
    </source>
</evidence>
<dbReference type="Pfam" id="PF02203">
    <property type="entry name" value="TarH"/>
    <property type="match status" value="1"/>
</dbReference>
<dbReference type="InterPro" id="IPR004089">
    <property type="entry name" value="MCPsignal_dom"/>
</dbReference>
<evidence type="ECO:0000259" key="16">
    <source>
        <dbReference type="PROSITE" id="PS50885"/>
    </source>
</evidence>
<dbReference type="Proteomes" id="UP000186079">
    <property type="component" value="Unassembled WGS sequence"/>
</dbReference>
<feature type="domain" description="Methyl-accepting transducer" evidence="15">
    <location>
        <begin position="280"/>
        <end position="516"/>
    </location>
</feature>
<dbReference type="PANTHER" id="PTHR32089:SF120">
    <property type="entry name" value="METHYL-ACCEPTING CHEMOTAXIS PROTEIN TLPQ"/>
    <property type="match status" value="1"/>
</dbReference>
<keyword evidence="7 14" id="KW-1133">Transmembrane helix</keyword>
<evidence type="ECO:0000313" key="18">
    <source>
        <dbReference type="EMBL" id="SIQ60202.1"/>
    </source>
</evidence>
<evidence type="ECO:0000256" key="3">
    <source>
        <dbReference type="ARBA" id="ARBA00022481"/>
    </source>
</evidence>
<evidence type="ECO:0000256" key="9">
    <source>
        <dbReference type="ARBA" id="ARBA00023224"/>
    </source>
</evidence>
<dbReference type="PANTHER" id="PTHR32089">
    <property type="entry name" value="METHYL-ACCEPTING CHEMOTAXIS PROTEIN MCPB"/>
    <property type="match status" value="1"/>
</dbReference>
<evidence type="ECO:0000256" key="6">
    <source>
        <dbReference type="ARBA" id="ARBA00022692"/>
    </source>
</evidence>
<dbReference type="AlphaFoldDB" id="A0A0B3BZL8"/>
<evidence type="ECO:0000256" key="13">
    <source>
        <dbReference type="SAM" id="MobiDB-lite"/>
    </source>
</evidence>
<evidence type="ECO:0000256" key="5">
    <source>
        <dbReference type="ARBA" id="ARBA00022519"/>
    </source>
</evidence>
<feature type="compositionally biased region" description="Basic and acidic residues" evidence="13">
    <location>
        <begin position="336"/>
        <end position="346"/>
    </location>
</feature>
<dbReference type="EMBL" id="JTAK01000001">
    <property type="protein sequence ID" value="KHO66536.1"/>
    <property type="molecule type" value="Genomic_DNA"/>
</dbReference>
<dbReference type="InterPro" id="IPR003660">
    <property type="entry name" value="HAMP_dom"/>
</dbReference>
<dbReference type="Proteomes" id="UP000030980">
    <property type="component" value="Unassembled WGS sequence"/>
</dbReference>
<dbReference type="PRINTS" id="PR00260">
    <property type="entry name" value="CHEMTRNSDUCR"/>
</dbReference>
<dbReference type="OrthoDB" id="2489132at2"/>
<evidence type="ECO:0000256" key="4">
    <source>
        <dbReference type="ARBA" id="ARBA00022500"/>
    </source>
</evidence>
<feature type="transmembrane region" description="Helical" evidence="14">
    <location>
        <begin position="12"/>
        <end position="33"/>
    </location>
</feature>
<evidence type="ECO:0000256" key="12">
    <source>
        <dbReference type="SAM" id="Coils"/>
    </source>
</evidence>
<evidence type="ECO:0000313" key="20">
    <source>
        <dbReference type="Proteomes" id="UP000186079"/>
    </source>
</evidence>
<comment type="subcellular location">
    <subcellularLocation>
        <location evidence="1">Cell inner membrane</location>
        <topology evidence="1">Multi-pass membrane protein</topology>
    </subcellularLocation>
</comment>
<keyword evidence="12" id="KW-0175">Coiled coil</keyword>
<reference evidence="18 20" key="2">
    <citation type="submission" date="2017-01" db="EMBL/GenBank/DDBJ databases">
        <authorList>
            <person name="Mah S.A."/>
            <person name="Swanson W.J."/>
            <person name="Moy G.W."/>
            <person name="Vacquier V.D."/>
        </authorList>
    </citation>
    <scope>NUCLEOTIDE SEQUENCE [LARGE SCALE GENOMIC DNA]</scope>
    <source>
        <strain evidence="18 20">ATCC 29606</strain>
    </source>
</reference>
<dbReference type="SUPFAM" id="SSF58104">
    <property type="entry name" value="Methyl-accepting chemotaxis protein (MCP) signaling domain"/>
    <property type="match status" value="1"/>
</dbReference>
<comment type="similarity">
    <text evidence="10">Belongs to the methyl-accepting chemotaxis (MCP) protein family.</text>
</comment>
<dbReference type="Pfam" id="PF00672">
    <property type="entry name" value="HAMP"/>
    <property type="match status" value="1"/>
</dbReference>
<keyword evidence="19" id="KW-1185">Reference proteome</keyword>
<keyword evidence="9 11" id="KW-0807">Transducer</keyword>
<organism evidence="17 19">
    <name type="scientific">Pseudomonas flexibilis</name>
    <dbReference type="NCBI Taxonomy" id="706570"/>
    <lineage>
        <taxon>Bacteria</taxon>
        <taxon>Pseudomonadati</taxon>
        <taxon>Pseudomonadota</taxon>
        <taxon>Gammaproteobacteria</taxon>
        <taxon>Pseudomonadales</taxon>
        <taxon>Pseudomonadaceae</taxon>
        <taxon>Pseudomonas</taxon>
    </lineage>
</organism>
<dbReference type="InterPro" id="IPR003122">
    <property type="entry name" value="Tar_rcpt_lig-bd"/>
</dbReference>
<dbReference type="GO" id="GO:0007165">
    <property type="term" value="P:signal transduction"/>
    <property type="evidence" value="ECO:0007669"/>
    <property type="project" value="UniProtKB-KW"/>
</dbReference>
<dbReference type="PROSITE" id="PS50111">
    <property type="entry name" value="CHEMOTAXIS_TRANSDUC_2"/>
    <property type="match status" value="1"/>
</dbReference>
<dbReference type="EMBL" id="FTMC01000008">
    <property type="protein sequence ID" value="SIQ60202.1"/>
    <property type="molecule type" value="Genomic_DNA"/>
</dbReference>
<evidence type="ECO:0000256" key="2">
    <source>
        <dbReference type="ARBA" id="ARBA00022475"/>
    </source>
</evidence>
<evidence type="ECO:0000256" key="10">
    <source>
        <dbReference type="ARBA" id="ARBA00029447"/>
    </source>
</evidence>
<keyword evidence="3" id="KW-0488">Methylation</keyword>
<dbReference type="STRING" id="706570.PT85_02965"/>
<name>A0A0B3BZL8_9PSED</name>
<keyword evidence="4" id="KW-0145">Chemotaxis</keyword>
<keyword evidence="5" id="KW-0997">Cell inner membrane</keyword>
<feature type="transmembrane region" description="Helical" evidence="14">
    <location>
        <begin position="199"/>
        <end position="222"/>
    </location>
</feature>
<dbReference type="FunFam" id="1.10.287.950:FF:000001">
    <property type="entry name" value="Methyl-accepting chemotaxis sensory transducer"/>
    <property type="match status" value="1"/>
</dbReference>
<feature type="region of interest" description="Disordered" evidence="13">
    <location>
        <begin position="329"/>
        <end position="348"/>
    </location>
</feature>
<evidence type="ECO:0000313" key="17">
    <source>
        <dbReference type="EMBL" id="KHO66536.1"/>
    </source>
</evidence>
<dbReference type="PROSITE" id="PS50885">
    <property type="entry name" value="HAMP"/>
    <property type="match status" value="1"/>
</dbReference>
<dbReference type="SMART" id="SM00283">
    <property type="entry name" value="MA"/>
    <property type="match status" value="1"/>
</dbReference>
<dbReference type="GO" id="GO:0004888">
    <property type="term" value="F:transmembrane signaling receptor activity"/>
    <property type="evidence" value="ECO:0007669"/>
    <property type="project" value="InterPro"/>
</dbReference>
<keyword evidence="2" id="KW-1003">Cell membrane</keyword>
<gene>
    <name evidence="17" type="ORF">PT85_02965</name>
    <name evidence="18" type="ORF">SAMN05421672_10813</name>
</gene>
<evidence type="ECO:0000259" key="15">
    <source>
        <dbReference type="PROSITE" id="PS50111"/>
    </source>
</evidence>
<evidence type="ECO:0000313" key="19">
    <source>
        <dbReference type="Proteomes" id="UP000030980"/>
    </source>
</evidence>
<accession>A0A0B2D3B5</accession>
<proteinExistence type="inferred from homology"/>
<protein>
    <submittedName>
        <fullName evidence="17">Chemotaxis protein</fullName>
    </submittedName>
    <submittedName>
        <fullName evidence="18">Methyl-accepting chemotaxis sensory transducer with TarH sensor</fullName>
    </submittedName>
</protein>
<evidence type="ECO:0000256" key="14">
    <source>
        <dbReference type="SAM" id="Phobius"/>
    </source>
</evidence>
<dbReference type="GO" id="GO:0006935">
    <property type="term" value="P:chemotaxis"/>
    <property type="evidence" value="ECO:0007669"/>
    <property type="project" value="UniProtKB-KW"/>
</dbReference>
<reference evidence="17 19" key="1">
    <citation type="submission" date="2014-11" db="EMBL/GenBank/DDBJ databases">
        <title>Genome sequence of Pseudomonas tuomuerensis JCM 14085.</title>
        <authorList>
            <person name="Shin S.-K."/>
            <person name="Yi H."/>
        </authorList>
    </citation>
    <scope>NUCLEOTIDE SEQUENCE [LARGE SCALE GENOMIC DNA]</scope>
    <source>
        <strain evidence="17 19">JCM 14085</strain>
    </source>
</reference>
<feature type="domain" description="HAMP" evidence="16">
    <location>
        <begin position="223"/>
        <end position="275"/>
    </location>
</feature>
<dbReference type="InterPro" id="IPR004090">
    <property type="entry name" value="Chemotax_Me-accpt_rcpt"/>
</dbReference>
<sequence length="552" mass="60201">MRTWLTQFSLKVRLVALISLLCLLMVLMVGFSLTGMRDSNRELTHLYYEGLLPSDQLNRMTNEMHHARTQLLLALQHAPGSDYEKAHNHDVSMHFNAVEQSQRNIQALLQTLLANNLDAQERALAQEMQRTLNLYLEQGVRPVLELMRAGDYLKANGVLLDRLQPTFAVASDKVQAFSDNLHIHAVTAYTAAERHFEALLFWLSLVLVVTLVLVIALAWATLRGISQAVDALLSGGKRLADGDLVHRVAYRGRDELGKIASSFNTMADHVQETLKELSKAVEQLAAAAEQTAAVSRQTSDGIHRQHLETDQVATAMHEMSATVQDVASNAASAAHAAEKADSEAEHGQQVVTQSIQVIDSLAREVEHAAKVIGELEDASATISSVVDVIRGIADQTNLLALNAAIEAARAGEQGRGFAVVADEVRSLASRTQHSTEEIQSMIEKVQSGARRAVEVMEKSCEKAEAGREQVADAGRVLEQITAAVATINDMNAMIASAAEEQSSVAEEINRNITNVSEIAEDTSDASRQNVETSRELSALAKHLHGLVQQFKL</sequence>
<dbReference type="CDD" id="cd11386">
    <property type="entry name" value="MCP_signal"/>
    <property type="match status" value="1"/>
</dbReference>
<dbReference type="Pfam" id="PF00015">
    <property type="entry name" value="MCPsignal"/>
    <property type="match status" value="1"/>
</dbReference>
<dbReference type="PATRIC" id="fig|706570.3.peg.2345"/>
<dbReference type="SMART" id="SM00304">
    <property type="entry name" value="HAMP"/>
    <property type="match status" value="1"/>
</dbReference>
<evidence type="ECO:0000256" key="1">
    <source>
        <dbReference type="ARBA" id="ARBA00004429"/>
    </source>
</evidence>